<gene>
    <name evidence="4" type="ORF">NLI96_g8524</name>
</gene>
<feature type="compositionally biased region" description="Acidic residues" evidence="1">
    <location>
        <begin position="326"/>
        <end position="336"/>
    </location>
</feature>
<feature type="domain" description="DUF6533" evidence="3">
    <location>
        <begin position="25"/>
        <end position="63"/>
    </location>
</feature>
<sequence length="345" mass="38712">MTIHLDDIPLDEIYIHNYLQIFGGVILYYDMFLTFADEVQYAWQAPKKRGAWLFLLNRYFTPITDIFVFVANFTSLGSAENCQRYPIPHEIIIVFAVVIVGVVSMLRTYALYECNNKLLIFMILVAGGLIGFSCWSITGQHHVGVILLNGCHEVISTLTGIHNAAAWEALFVFDSMIFVLTLIKTFRERDKRLAGANKLLELIFRDGKPTPHFKVFDDVDRALGAIYFAVMACANAANTVTFYVLGVTSISPRYCQFLTQFTVFQPASKGVLSTFATSISVTMMSRVMLHIRRNSQNRDAESTSITSNINTLTFLPLGATSQSDDGTSDELSDFQEDQTLQPQVV</sequence>
<dbReference type="EMBL" id="JANAWD010000390">
    <property type="protein sequence ID" value="KAJ3480191.1"/>
    <property type="molecule type" value="Genomic_DNA"/>
</dbReference>
<reference evidence="4" key="1">
    <citation type="submission" date="2022-07" db="EMBL/GenBank/DDBJ databases">
        <title>Genome Sequence of Physisporinus lineatus.</title>
        <authorList>
            <person name="Buettner E."/>
        </authorList>
    </citation>
    <scope>NUCLEOTIDE SEQUENCE</scope>
    <source>
        <strain evidence="4">VT162</strain>
    </source>
</reference>
<feature type="transmembrane region" description="Helical" evidence="2">
    <location>
        <begin position="15"/>
        <end position="35"/>
    </location>
</feature>
<evidence type="ECO:0000256" key="2">
    <source>
        <dbReference type="SAM" id="Phobius"/>
    </source>
</evidence>
<keyword evidence="2" id="KW-1133">Transmembrane helix</keyword>
<keyword evidence="2" id="KW-0472">Membrane</keyword>
<accession>A0AAD5UYR7</accession>
<evidence type="ECO:0000259" key="3">
    <source>
        <dbReference type="Pfam" id="PF20151"/>
    </source>
</evidence>
<feature type="transmembrane region" description="Helical" evidence="2">
    <location>
        <begin position="56"/>
        <end position="75"/>
    </location>
</feature>
<proteinExistence type="predicted"/>
<feature type="transmembrane region" description="Helical" evidence="2">
    <location>
        <begin position="164"/>
        <end position="183"/>
    </location>
</feature>
<protein>
    <recommendedName>
        <fullName evidence="3">DUF6533 domain-containing protein</fullName>
    </recommendedName>
</protein>
<keyword evidence="2" id="KW-0812">Transmembrane</keyword>
<dbReference type="Proteomes" id="UP001212997">
    <property type="component" value="Unassembled WGS sequence"/>
</dbReference>
<evidence type="ECO:0000313" key="4">
    <source>
        <dbReference type="EMBL" id="KAJ3480191.1"/>
    </source>
</evidence>
<feature type="transmembrane region" description="Helical" evidence="2">
    <location>
        <begin position="87"/>
        <end position="106"/>
    </location>
</feature>
<dbReference type="AlphaFoldDB" id="A0AAD5UYR7"/>
<comment type="caution">
    <text evidence="4">The sequence shown here is derived from an EMBL/GenBank/DDBJ whole genome shotgun (WGS) entry which is preliminary data.</text>
</comment>
<dbReference type="InterPro" id="IPR045340">
    <property type="entry name" value="DUF6533"/>
</dbReference>
<keyword evidence="5" id="KW-1185">Reference proteome</keyword>
<feature type="transmembrane region" description="Helical" evidence="2">
    <location>
        <begin position="224"/>
        <end position="250"/>
    </location>
</feature>
<name>A0AAD5UYR7_9APHY</name>
<evidence type="ECO:0000313" key="5">
    <source>
        <dbReference type="Proteomes" id="UP001212997"/>
    </source>
</evidence>
<organism evidence="4 5">
    <name type="scientific">Meripilus lineatus</name>
    <dbReference type="NCBI Taxonomy" id="2056292"/>
    <lineage>
        <taxon>Eukaryota</taxon>
        <taxon>Fungi</taxon>
        <taxon>Dikarya</taxon>
        <taxon>Basidiomycota</taxon>
        <taxon>Agaricomycotina</taxon>
        <taxon>Agaricomycetes</taxon>
        <taxon>Polyporales</taxon>
        <taxon>Meripilaceae</taxon>
        <taxon>Meripilus</taxon>
    </lineage>
</organism>
<feature type="transmembrane region" description="Helical" evidence="2">
    <location>
        <begin position="270"/>
        <end position="289"/>
    </location>
</feature>
<evidence type="ECO:0000256" key="1">
    <source>
        <dbReference type="SAM" id="MobiDB-lite"/>
    </source>
</evidence>
<dbReference type="Pfam" id="PF20151">
    <property type="entry name" value="DUF6533"/>
    <property type="match status" value="1"/>
</dbReference>
<feature type="transmembrane region" description="Helical" evidence="2">
    <location>
        <begin position="118"/>
        <end position="138"/>
    </location>
</feature>
<feature type="region of interest" description="Disordered" evidence="1">
    <location>
        <begin position="321"/>
        <end position="345"/>
    </location>
</feature>